<dbReference type="SUPFAM" id="SSF52172">
    <property type="entry name" value="CheY-like"/>
    <property type="match status" value="1"/>
</dbReference>
<evidence type="ECO:0000313" key="4">
    <source>
        <dbReference type="EMBL" id="QDV47132.1"/>
    </source>
</evidence>
<name>A0A518I1Z2_9BACT</name>
<dbReference type="GO" id="GO:0000160">
    <property type="term" value="P:phosphorelay signal transduction system"/>
    <property type="evidence" value="ECO:0007669"/>
    <property type="project" value="InterPro"/>
</dbReference>
<dbReference type="SMART" id="SM00448">
    <property type="entry name" value="REC"/>
    <property type="match status" value="1"/>
</dbReference>
<keyword evidence="1 2" id="KW-0597">Phosphoprotein</keyword>
<dbReference type="InterPro" id="IPR011006">
    <property type="entry name" value="CheY-like_superfamily"/>
</dbReference>
<dbReference type="AlphaFoldDB" id="A0A518I1Z2"/>
<dbReference type="OrthoDB" id="9802066at2"/>
<evidence type="ECO:0000313" key="5">
    <source>
        <dbReference type="Proteomes" id="UP000319004"/>
    </source>
</evidence>
<dbReference type="Pfam" id="PF13487">
    <property type="entry name" value="HD_5"/>
    <property type="match status" value="1"/>
</dbReference>
<dbReference type="Gene3D" id="3.40.50.2300">
    <property type="match status" value="1"/>
</dbReference>
<dbReference type="Gene3D" id="1.10.3210.10">
    <property type="entry name" value="Hypothetical protein af1432"/>
    <property type="match status" value="1"/>
</dbReference>
<dbReference type="Pfam" id="PF00072">
    <property type="entry name" value="Response_reg"/>
    <property type="match status" value="1"/>
</dbReference>
<proteinExistence type="predicted"/>
<keyword evidence="5" id="KW-1185">Reference proteome</keyword>
<accession>A0A518I1Z2</accession>
<feature type="modified residue" description="4-aspartylphosphate" evidence="2">
    <location>
        <position position="54"/>
    </location>
</feature>
<gene>
    <name evidence="4" type="primary">hupR1_2</name>
    <name evidence="4" type="ORF">Enr13x_70410</name>
</gene>
<sequence length="406" mass="45146">MSNQKILFVDDDEKLLGGIMRQQGDEFDLTTALGGEEALQLIERQGPFAVVVSDMRMPAMNGIELLKRIRERSPDTVRIMFTGFAELDSTIEAINEGHIFRFLAKPCSEKDLAAALKAGLRQHALIEAERELVEGTLHGSVKVLSEVLALVSPLAFGQSTRVRAIVDGILKRVPIEDQWQLEIAAMLSSLGCVTVPTDVLEAIFDGATVSADEEKQFAKHPKLAADLIKTIPRMEYVSKIIQLQNADHGMPSVDGVPVPIESRVLKLAIDFDLKERFCESPLHALNELRENRRAYEPEFFAALEDYVKRERNFKHVKLSVHEVVQGMVLAEDIRNQSGTLLMSKGHRLTGSAIRLLENYYKKKILSGPLKVIVRSEPDEVENAPPTTAGQTPEIPLPYVDVTFADS</sequence>
<feature type="domain" description="Response regulatory" evidence="3">
    <location>
        <begin position="5"/>
        <end position="120"/>
    </location>
</feature>
<evidence type="ECO:0000256" key="2">
    <source>
        <dbReference type="PROSITE-ProRule" id="PRU00169"/>
    </source>
</evidence>
<evidence type="ECO:0000259" key="3">
    <source>
        <dbReference type="PROSITE" id="PS50110"/>
    </source>
</evidence>
<dbReference type="PANTHER" id="PTHR44591:SF19">
    <property type="entry name" value="TWO-COMPONENT RESPONSE REGULATOR-RELATED"/>
    <property type="match status" value="1"/>
</dbReference>
<organism evidence="4 5">
    <name type="scientific">Stieleria neptunia</name>
    <dbReference type="NCBI Taxonomy" id="2527979"/>
    <lineage>
        <taxon>Bacteria</taxon>
        <taxon>Pseudomonadati</taxon>
        <taxon>Planctomycetota</taxon>
        <taxon>Planctomycetia</taxon>
        <taxon>Pirellulales</taxon>
        <taxon>Pirellulaceae</taxon>
        <taxon>Stieleria</taxon>
    </lineage>
</organism>
<dbReference type="InterPro" id="IPR050595">
    <property type="entry name" value="Bact_response_regulator"/>
</dbReference>
<dbReference type="EMBL" id="CP037423">
    <property type="protein sequence ID" value="QDV47132.1"/>
    <property type="molecule type" value="Genomic_DNA"/>
</dbReference>
<dbReference type="InterPro" id="IPR001789">
    <property type="entry name" value="Sig_transdc_resp-reg_receiver"/>
</dbReference>
<dbReference type="KEGG" id="snep:Enr13x_70410"/>
<evidence type="ECO:0000256" key="1">
    <source>
        <dbReference type="ARBA" id="ARBA00022553"/>
    </source>
</evidence>
<reference evidence="4 5" key="1">
    <citation type="submission" date="2019-03" db="EMBL/GenBank/DDBJ databases">
        <title>Deep-cultivation of Planctomycetes and their phenomic and genomic characterization uncovers novel biology.</title>
        <authorList>
            <person name="Wiegand S."/>
            <person name="Jogler M."/>
            <person name="Boedeker C."/>
            <person name="Pinto D."/>
            <person name="Vollmers J."/>
            <person name="Rivas-Marin E."/>
            <person name="Kohn T."/>
            <person name="Peeters S.H."/>
            <person name="Heuer A."/>
            <person name="Rast P."/>
            <person name="Oberbeckmann S."/>
            <person name="Bunk B."/>
            <person name="Jeske O."/>
            <person name="Meyerdierks A."/>
            <person name="Storesund J.E."/>
            <person name="Kallscheuer N."/>
            <person name="Luecker S."/>
            <person name="Lage O.M."/>
            <person name="Pohl T."/>
            <person name="Merkel B.J."/>
            <person name="Hornburger P."/>
            <person name="Mueller R.-W."/>
            <person name="Bruemmer F."/>
            <person name="Labrenz M."/>
            <person name="Spormann A.M."/>
            <person name="Op den Camp H."/>
            <person name="Overmann J."/>
            <person name="Amann R."/>
            <person name="Jetten M.S.M."/>
            <person name="Mascher T."/>
            <person name="Medema M.H."/>
            <person name="Devos D.P."/>
            <person name="Kaster A.-K."/>
            <person name="Ovreas L."/>
            <person name="Rohde M."/>
            <person name="Galperin M.Y."/>
            <person name="Jogler C."/>
        </authorList>
    </citation>
    <scope>NUCLEOTIDE SEQUENCE [LARGE SCALE GENOMIC DNA]</scope>
    <source>
        <strain evidence="4 5">Enr13</strain>
    </source>
</reference>
<protein>
    <submittedName>
        <fullName evidence="4">Hydrogenase transcriptional regulatory protein hupR1</fullName>
    </submittedName>
</protein>
<dbReference type="RefSeq" id="WP_145391217.1">
    <property type="nucleotide sequence ID" value="NZ_CP037423.1"/>
</dbReference>
<dbReference type="PANTHER" id="PTHR44591">
    <property type="entry name" value="STRESS RESPONSE REGULATOR PROTEIN 1"/>
    <property type="match status" value="1"/>
</dbReference>
<dbReference type="PROSITE" id="PS50110">
    <property type="entry name" value="RESPONSE_REGULATORY"/>
    <property type="match status" value="1"/>
</dbReference>
<dbReference type="CDD" id="cd17569">
    <property type="entry name" value="REC_HupR-like"/>
    <property type="match status" value="1"/>
</dbReference>
<dbReference type="Proteomes" id="UP000319004">
    <property type="component" value="Chromosome"/>
</dbReference>